<evidence type="ECO:0000259" key="1">
    <source>
        <dbReference type="Pfam" id="PF12248"/>
    </source>
</evidence>
<keyword evidence="3" id="KW-1185">Reference proteome</keyword>
<sequence length="107" mass="12706">MVWNGHDTWNENEKKLSLLQTANWKERIRGDNYDVHLALTQTPEEVDPMYEIIIGGWGNTNENITEIFFLDFVNTRLNYNSTLDTVRLQKKQIRQASEWNCPRNYSN</sequence>
<dbReference type="Proteomes" id="UP000078200">
    <property type="component" value="Unassembled WGS sequence"/>
</dbReference>
<dbReference type="AlphaFoldDB" id="A0A1A9VD41"/>
<feature type="domain" description="Farnesoic acid O-methyl transferase" evidence="1">
    <location>
        <begin position="29"/>
        <end position="65"/>
    </location>
</feature>
<proteinExistence type="predicted"/>
<name>A0A1A9VD41_GLOAU</name>
<dbReference type="VEuPathDB" id="VectorBase:GAUT033412"/>
<evidence type="ECO:0000313" key="2">
    <source>
        <dbReference type="EnsemblMetazoa" id="GAUT033412-PA"/>
    </source>
</evidence>
<organism evidence="2 3">
    <name type="scientific">Glossina austeni</name>
    <name type="common">Savannah tsetse fly</name>
    <dbReference type="NCBI Taxonomy" id="7395"/>
    <lineage>
        <taxon>Eukaryota</taxon>
        <taxon>Metazoa</taxon>
        <taxon>Ecdysozoa</taxon>
        <taxon>Arthropoda</taxon>
        <taxon>Hexapoda</taxon>
        <taxon>Insecta</taxon>
        <taxon>Pterygota</taxon>
        <taxon>Neoptera</taxon>
        <taxon>Endopterygota</taxon>
        <taxon>Diptera</taxon>
        <taxon>Brachycera</taxon>
        <taxon>Muscomorpha</taxon>
        <taxon>Hippoboscoidea</taxon>
        <taxon>Glossinidae</taxon>
        <taxon>Glossina</taxon>
    </lineage>
</organism>
<reference evidence="2" key="1">
    <citation type="submission" date="2020-05" db="UniProtKB">
        <authorList>
            <consortium name="EnsemblMetazoa"/>
        </authorList>
    </citation>
    <scope>IDENTIFICATION</scope>
    <source>
        <strain evidence="2">TTRI</strain>
    </source>
</reference>
<dbReference type="InterPro" id="IPR022041">
    <property type="entry name" value="Methyltransf_FA"/>
</dbReference>
<dbReference type="Pfam" id="PF12248">
    <property type="entry name" value="Methyltransf_FA"/>
    <property type="match status" value="1"/>
</dbReference>
<dbReference type="EnsemblMetazoa" id="GAUT033412-RA">
    <property type="protein sequence ID" value="GAUT033412-PA"/>
    <property type="gene ID" value="GAUT033412"/>
</dbReference>
<accession>A0A1A9VD41</accession>
<evidence type="ECO:0000313" key="3">
    <source>
        <dbReference type="Proteomes" id="UP000078200"/>
    </source>
</evidence>
<protein>
    <submittedName>
        <fullName evidence="2">Methyltransf_FA domain-containing protein</fullName>
    </submittedName>
</protein>